<protein>
    <submittedName>
        <fullName evidence="1">Uncharacterized protein</fullName>
    </submittedName>
</protein>
<feature type="non-terminal residue" evidence="1">
    <location>
        <position position="1"/>
    </location>
</feature>
<accession>A0ABU3XHH9</accession>
<comment type="caution">
    <text evidence="1">The sequence shown here is derived from an EMBL/GenBank/DDBJ whole genome shotgun (WGS) entry which is preliminary data.</text>
</comment>
<sequence length="70" mass="7825">GNVCMRKNVKVAITKKVTTIYPNLLKIYFAKFSTPLTLKDSALLIDTSSVAIINFRIVGYINLNIQTTFS</sequence>
<organism evidence="1 2">
    <name type="scientific">Alkalihalophilus lindianensis</name>
    <dbReference type="NCBI Taxonomy" id="1630542"/>
    <lineage>
        <taxon>Bacteria</taxon>
        <taxon>Bacillati</taxon>
        <taxon>Bacillota</taxon>
        <taxon>Bacilli</taxon>
        <taxon>Bacillales</taxon>
        <taxon>Bacillaceae</taxon>
        <taxon>Alkalihalophilus</taxon>
    </lineage>
</organism>
<dbReference type="EMBL" id="JAWJBA010000598">
    <property type="protein sequence ID" value="MDV2687331.1"/>
    <property type="molecule type" value="Genomic_DNA"/>
</dbReference>
<gene>
    <name evidence="1" type="ORF">RYX56_23580</name>
</gene>
<dbReference type="Proteomes" id="UP001287282">
    <property type="component" value="Unassembled WGS sequence"/>
</dbReference>
<name>A0ABU3XHH9_9BACI</name>
<evidence type="ECO:0000313" key="2">
    <source>
        <dbReference type="Proteomes" id="UP001287282"/>
    </source>
</evidence>
<evidence type="ECO:0000313" key="1">
    <source>
        <dbReference type="EMBL" id="MDV2687331.1"/>
    </source>
</evidence>
<proteinExistence type="predicted"/>
<dbReference type="RefSeq" id="WP_317124283.1">
    <property type="nucleotide sequence ID" value="NZ_JAWJBA010000598.1"/>
</dbReference>
<keyword evidence="2" id="KW-1185">Reference proteome</keyword>
<reference evidence="1 2" key="1">
    <citation type="submission" date="2023-10" db="EMBL/GenBank/DDBJ databases">
        <title>Screening of Alkalihalobacillus lindianensis BZ-TG-R113 and Its Alleviation of Salt Stress on Rapeseed Growth.</title>
        <authorList>
            <person name="Zhao B."/>
            <person name="Guo T."/>
        </authorList>
    </citation>
    <scope>NUCLEOTIDE SEQUENCE [LARGE SCALE GENOMIC DNA]</scope>
    <source>
        <strain evidence="1 2">BZ-TG-R113</strain>
    </source>
</reference>